<feature type="non-terminal residue" evidence="1">
    <location>
        <position position="1"/>
    </location>
</feature>
<organism evidence="1 2">
    <name type="scientific">Araneus ventricosus</name>
    <name type="common">Orbweaver spider</name>
    <name type="synonym">Epeira ventricosa</name>
    <dbReference type="NCBI Taxonomy" id="182803"/>
    <lineage>
        <taxon>Eukaryota</taxon>
        <taxon>Metazoa</taxon>
        <taxon>Ecdysozoa</taxon>
        <taxon>Arthropoda</taxon>
        <taxon>Chelicerata</taxon>
        <taxon>Arachnida</taxon>
        <taxon>Araneae</taxon>
        <taxon>Araneomorphae</taxon>
        <taxon>Entelegynae</taxon>
        <taxon>Araneoidea</taxon>
        <taxon>Araneidae</taxon>
        <taxon>Araneus</taxon>
    </lineage>
</organism>
<proteinExistence type="predicted"/>
<dbReference type="EMBL" id="BGPR01139624">
    <property type="protein sequence ID" value="GBN64819.1"/>
    <property type="molecule type" value="Genomic_DNA"/>
</dbReference>
<name>A0A4Y2QNP3_ARAVE</name>
<dbReference type="AlphaFoldDB" id="A0A4Y2QNP3"/>
<evidence type="ECO:0000313" key="2">
    <source>
        <dbReference type="Proteomes" id="UP000499080"/>
    </source>
</evidence>
<comment type="caution">
    <text evidence="1">The sequence shown here is derived from an EMBL/GenBank/DDBJ whole genome shotgun (WGS) entry which is preliminary data.</text>
</comment>
<accession>A0A4Y2QNP3</accession>
<gene>
    <name evidence="1" type="ORF">AVEN_246954_1</name>
</gene>
<protein>
    <submittedName>
        <fullName evidence="1">Uncharacterized protein</fullName>
    </submittedName>
</protein>
<keyword evidence="2" id="KW-1185">Reference proteome</keyword>
<evidence type="ECO:0000313" key="1">
    <source>
        <dbReference type="EMBL" id="GBN64819.1"/>
    </source>
</evidence>
<reference evidence="1 2" key="1">
    <citation type="journal article" date="2019" name="Sci. Rep.">
        <title>Orb-weaving spider Araneus ventricosus genome elucidates the spidroin gene catalogue.</title>
        <authorList>
            <person name="Kono N."/>
            <person name="Nakamura H."/>
            <person name="Ohtoshi R."/>
            <person name="Moran D.A.P."/>
            <person name="Shinohara A."/>
            <person name="Yoshida Y."/>
            <person name="Fujiwara M."/>
            <person name="Mori M."/>
            <person name="Tomita M."/>
            <person name="Arakawa K."/>
        </authorList>
    </citation>
    <scope>NUCLEOTIDE SEQUENCE [LARGE SCALE GENOMIC DNA]</scope>
</reference>
<sequence>VWYAAPGGIEPPAFQIAVQNAAEFIQELRVCEGGNLNEK</sequence>
<dbReference type="Proteomes" id="UP000499080">
    <property type="component" value="Unassembled WGS sequence"/>
</dbReference>